<dbReference type="EMBL" id="CP046883">
    <property type="protein sequence ID" value="QNH95926.1"/>
    <property type="molecule type" value="Genomic_DNA"/>
</dbReference>
<dbReference type="RefSeq" id="WP_186277177.1">
    <property type="nucleotide sequence ID" value="NZ_CP046883.1"/>
</dbReference>
<dbReference type="PANTHER" id="PTHR46233">
    <property type="entry name" value="HYDROXYACYLGLUTATHIONE HYDROLASE GLOC"/>
    <property type="match status" value="1"/>
</dbReference>
<evidence type="ECO:0000313" key="3">
    <source>
        <dbReference type="Proteomes" id="UP000515275"/>
    </source>
</evidence>
<accession>A0A7G7YN56</accession>
<feature type="domain" description="Metallo-beta-lactamase" evidence="1">
    <location>
        <begin position="41"/>
        <end position="215"/>
    </location>
</feature>
<keyword evidence="2" id="KW-0378">Hydrolase</keyword>
<dbReference type="PANTHER" id="PTHR46233:SF1">
    <property type="entry name" value="CONSERVED PROTEIN"/>
    <property type="match status" value="1"/>
</dbReference>
<dbReference type="InterPro" id="IPR001279">
    <property type="entry name" value="Metallo-B-lactamas"/>
</dbReference>
<dbReference type="KEGG" id="cans:GP473_03845"/>
<dbReference type="Gene3D" id="3.60.15.10">
    <property type="entry name" value="Ribonuclease Z/Hydroxyacylglutathione hydrolase-like"/>
    <property type="match status" value="1"/>
</dbReference>
<dbReference type="Proteomes" id="UP000515275">
    <property type="component" value="Chromosome"/>
</dbReference>
<dbReference type="InterPro" id="IPR036866">
    <property type="entry name" value="RibonucZ/Hydroxyglut_hydro"/>
</dbReference>
<keyword evidence="3" id="KW-1185">Reference proteome</keyword>
<dbReference type="SUPFAM" id="SSF56281">
    <property type="entry name" value="Metallo-hydrolase/oxidoreductase"/>
    <property type="match status" value="1"/>
</dbReference>
<evidence type="ECO:0000259" key="1">
    <source>
        <dbReference type="SMART" id="SM00849"/>
    </source>
</evidence>
<organism evidence="2 3">
    <name type="scientific">Corynebacterium anserum</name>
    <dbReference type="NCBI Taxonomy" id="2684406"/>
    <lineage>
        <taxon>Bacteria</taxon>
        <taxon>Bacillati</taxon>
        <taxon>Actinomycetota</taxon>
        <taxon>Actinomycetes</taxon>
        <taxon>Mycobacteriales</taxon>
        <taxon>Corynebacteriaceae</taxon>
        <taxon>Corynebacterium</taxon>
    </lineage>
</organism>
<dbReference type="SMART" id="SM00849">
    <property type="entry name" value="Lactamase_B"/>
    <property type="match status" value="1"/>
</dbReference>
<protein>
    <submittedName>
        <fullName evidence="2">MBL fold metallo-hydrolase</fullName>
    </submittedName>
</protein>
<gene>
    <name evidence="2" type="ORF">GP473_03845</name>
</gene>
<reference evidence="2 3" key="1">
    <citation type="submission" date="2019-12" db="EMBL/GenBank/DDBJ databases">
        <title>Corynebacterium sp. nov., isolated from feces of the Anser Albifrons in China.</title>
        <authorList>
            <person name="Liu Q."/>
        </authorList>
    </citation>
    <scope>NUCLEOTIDE SEQUENCE [LARGE SCALE GENOMIC DNA]</scope>
    <source>
        <strain evidence="2 3">23H37-10</strain>
    </source>
</reference>
<dbReference type="CDD" id="cd06262">
    <property type="entry name" value="metallo-hydrolase-like_MBL-fold"/>
    <property type="match status" value="1"/>
</dbReference>
<dbReference type="AlphaFoldDB" id="A0A7G7YN56"/>
<dbReference type="GO" id="GO:0016787">
    <property type="term" value="F:hydrolase activity"/>
    <property type="evidence" value="ECO:0007669"/>
    <property type="project" value="UniProtKB-KW"/>
</dbReference>
<name>A0A7G7YN56_9CORY</name>
<evidence type="ECO:0000313" key="2">
    <source>
        <dbReference type="EMBL" id="QNH95926.1"/>
    </source>
</evidence>
<dbReference type="Pfam" id="PF00753">
    <property type="entry name" value="Lactamase_B"/>
    <property type="match status" value="1"/>
</dbReference>
<sequence>MTKRPLPFVHEIQHLEQPRNIQAVHLGEGSTLIHTTVGKMDNNCWFIVAPNQNALLIDAADDAEHLLSVADSADVRITDVLTTHQHFDHVQALEEVLRITGAVHHAGRYDAEALPAHVDEIYGNDEGQLENLRLSGDFSGMELSTVELRGHTPGGIAVIALNPHFFEPPRAFVGDSLFPGGVGKTNNKRDFEQLLSDVSTRILSLPGHTLVHPGHGDSTRVEVEAPKLEQWRERGW</sequence>
<proteinExistence type="predicted"/>
<dbReference type="InterPro" id="IPR051453">
    <property type="entry name" value="MBL_Glyoxalase_II"/>
</dbReference>